<reference evidence="2" key="1">
    <citation type="submission" date="2022-06" db="EMBL/GenBank/DDBJ databases">
        <authorList>
            <consortium name="SYNGENTA / RWTH Aachen University"/>
        </authorList>
    </citation>
    <scope>NUCLEOTIDE SEQUENCE</scope>
</reference>
<feature type="non-terminal residue" evidence="2">
    <location>
        <position position="1"/>
    </location>
</feature>
<organism evidence="2 3">
    <name type="scientific">Phakopsora pachyrhizi</name>
    <name type="common">Asian soybean rust disease fungus</name>
    <dbReference type="NCBI Taxonomy" id="170000"/>
    <lineage>
        <taxon>Eukaryota</taxon>
        <taxon>Fungi</taxon>
        <taxon>Dikarya</taxon>
        <taxon>Basidiomycota</taxon>
        <taxon>Pucciniomycotina</taxon>
        <taxon>Pucciniomycetes</taxon>
        <taxon>Pucciniales</taxon>
        <taxon>Phakopsoraceae</taxon>
        <taxon>Phakopsora</taxon>
    </lineage>
</organism>
<sequence>VREKRAKPIDLLSLNLKWENGEDEDDGAGLEIDLDKPYTIFDNLNLKETQELAEDIKMHIAL</sequence>
<dbReference type="EMBL" id="CALTRL010006349">
    <property type="protein sequence ID" value="CAH7690606.1"/>
    <property type="molecule type" value="Genomic_DNA"/>
</dbReference>
<feature type="domain" description="Splicing factor cactin central" evidence="1">
    <location>
        <begin position="1"/>
        <end position="62"/>
    </location>
</feature>
<accession>A0AAV0BUR8</accession>
<evidence type="ECO:0000313" key="3">
    <source>
        <dbReference type="Proteomes" id="UP001153365"/>
    </source>
</evidence>
<comment type="caution">
    <text evidence="2">The sequence shown here is derived from an EMBL/GenBank/DDBJ whole genome shotgun (WGS) entry which is preliminary data.</text>
</comment>
<evidence type="ECO:0000259" key="1">
    <source>
        <dbReference type="Pfam" id="PF10312"/>
    </source>
</evidence>
<dbReference type="AlphaFoldDB" id="A0AAV0BUR8"/>
<dbReference type="InterPro" id="IPR018816">
    <property type="entry name" value="Cactin_central"/>
</dbReference>
<dbReference type="Proteomes" id="UP001153365">
    <property type="component" value="Unassembled WGS sequence"/>
</dbReference>
<keyword evidence="3" id="KW-1185">Reference proteome</keyword>
<proteinExistence type="predicted"/>
<gene>
    <name evidence="2" type="ORF">PPACK8108_LOCUS26008</name>
</gene>
<protein>
    <recommendedName>
        <fullName evidence="1">Splicing factor cactin central domain-containing protein</fullName>
    </recommendedName>
</protein>
<evidence type="ECO:0000313" key="2">
    <source>
        <dbReference type="EMBL" id="CAH7690606.1"/>
    </source>
</evidence>
<name>A0AAV0BUR8_PHAPC</name>
<dbReference type="Pfam" id="PF10312">
    <property type="entry name" value="Cactin_mid"/>
    <property type="match status" value="1"/>
</dbReference>